<accession>A0A518BII7</accession>
<evidence type="ECO:0000313" key="3">
    <source>
        <dbReference type="EMBL" id="QDU66797.1"/>
    </source>
</evidence>
<feature type="coiled-coil region" evidence="1">
    <location>
        <begin position="169"/>
        <end position="243"/>
    </location>
</feature>
<sequence>MHDQNNESVALAAQALRRRARLAAACGEAARLGSLALVLAGAAALLGRAFLGWSMGEAAWTLALLVVVPPVAWIRAARRTPSLESAATWLDIHTGGSGAVVAALERPLDGVWASSADSRLAAGRSAGDLKLPRLRTAPLLRPSAPAAVFSIACLLIPLGSGLVEPPDAKAAIERRAEDLREQLEVLDETISLDDDRVQEFEDRLRAALEQAADGNTESSYEAMDRLELDAEALAQRAAEAAEEALRAMSDAASDMASDPAGAREQLDAMADAMQAAGLDPGELSPELSAALDELASQLEALPRGATGEEGLAALEQLAQELAKMAELSEELREALAKKLGELAEAGLLEGAALPKMEIDPAMLQALIEALKNMDLDKSLCPPSLKPGGT</sequence>
<keyword evidence="4" id="KW-1185">Reference proteome</keyword>
<protein>
    <submittedName>
        <fullName evidence="3">Uncharacterized protein</fullName>
    </submittedName>
</protein>
<reference evidence="3 4" key="1">
    <citation type="submission" date="2019-02" db="EMBL/GenBank/DDBJ databases">
        <title>Deep-cultivation of Planctomycetes and their phenomic and genomic characterization uncovers novel biology.</title>
        <authorList>
            <person name="Wiegand S."/>
            <person name="Jogler M."/>
            <person name="Boedeker C."/>
            <person name="Pinto D."/>
            <person name="Vollmers J."/>
            <person name="Rivas-Marin E."/>
            <person name="Kohn T."/>
            <person name="Peeters S.H."/>
            <person name="Heuer A."/>
            <person name="Rast P."/>
            <person name="Oberbeckmann S."/>
            <person name="Bunk B."/>
            <person name="Jeske O."/>
            <person name="Meyerdierks A."/>
            <person name="Storesund J.E."/>
            <person name="Kallscheuer N."/>
            <person name="Luecker S."/>
            <person name="Lage O.M."/>
            <person name="Pohl T."/>
            <person name="Merkel B.J."/>
            <person name="Hornburger P."/>
            <person name="Mueller R.-W."/>
            <person name="Bruemmer F."/>
            <person name="Labrenz M."/>
            <person name="Spormann A.M."/>
            <person name="Op den Camp H."/>
            <person name="Overmann J."/>
            <person name="Amann R."/>
            <person name="Jetten M.S.M."/>
            <person name="Mascher T."/>
            <person name="Medema M.H."/>
            <person name="Devos D.P."/>
            <person name="Kaster A.-K."/>
            <person name="Ovreas L."/>
            <person name="Rohde M."/>
            <person name="Galperin M.Y."/>
            <person name="Jogler C."/>
        </authorList>
    </citation>
    <scope>NUCLEOTIDE SEQUENCE [LARGE SCALE GENOMIC DNA]</scope>
    <source>
        <strain evidence="3 4">Pla133</strain>
    </source>
</reference>
<keyword evidence="2" id="KW-0812">Transmembrane</keyword>
<dbReference type="RefSeq" id="WP_145064604.1">
    <property type="nucleotide sequence ID" value="NZ_CP036287.1"/>
</dbReference>
<evidence type="ECO:0000256" key="2">
    <source>
        <dbReference type="SAM" id="Phobius"/>
    </source>
</evidence>
<name>A0A518BII7_9BACT</name>
<evidence type="ECO:0000256" key="1">
    <source>
        <dbReference type="SAM" id="Coils"/>
    </source>
</evidence>
<gene>
    <name evidence="3" type="ORF">Pla133_18730</name>
</gene>
<dbReference type="AlphaFoldDB" id="A0A518BII7"/>
<keyword evidence="1" id="KW-0175">Coiled coil</keyword>
<feature type="transmembrane region" description="Helical" evidence="2">
    <location>
        <begin position="58"/>
        <end position="76"/>
    </location>
</feature>
<dbReference type="KEGG" id="pbap:Pla133_18730"/>
<dbReference type="Proteomes" id="UP000316921">
    <property type="component" value="Chromosome"/>
</dbReference>
<organism evidence="3 4">
    <name type="scientific">Engelhardtia mirabilis</name>
    <dbReference type="NCBI Taxonomy" id="2528011"/>
    <lineage>
        <taxon>Bacteria</taxon>
        <taxon>Pseudomonadati</taxon>
        <taxon>Planctomycetota</taxon>
        <taxon>Planctomycetia</taxon>
        <taxon>Planctomycetia incertae sedis</taxon>
        <taxon>Engelhardtia</taxon>
    </lineage>
</organism>
<dbReference type="EMBL" id="CP036287">
    <property type="protein sequence ID" value="QDU66797.1"/>
    <property type="molecule type" value="Genomic_DNA"/>
</dbReference>
<proteinExistence type="predicted"/>
<feature type="transmembrane region" description="Helical" evidence="2">
    <location>
        <begin position="22"/>
        <end position="46"/>
    </location>
</feature>
<keyword evidence="2" id="KW-0472">Membrane</keyword>
<evidence type="ECO:0000313" key="4">
    <source>
        <dbReference type="Proteomes" id="UP000316921"/>
    </source>
</evidence>
<keyword evidence="2" id="KW-1133">Transmembrane helix</keyword>
<feature type="coiled-coil region" evidence="1">
    <location>
        <begin position="311"/>
        <end position="344"/>
    </location>
</feature>